<dbReference type="InterPro" id="IPR003593">
    <property type="entry name" value="AAA+_ATPase"/>
</dbReference>
<evidence type="ECO:0000256" key="9">
    <source>
        <dbReference type="SAM" id="MobiDB-lite"/>
    </source>
</evidence>
<evidence type="ECO:0000256" key="5">
    <source>
        <dbReference type="ARBA" id="ARBA00022741"/>
    </source>
</evidence>
<evidence type="ECO:0000256" key="1">
    <source>
        <dbReference type="ARBA" id="ARBA00004651"/>
    </source>
</evidence>
<dbReference type="SUPFAM" id="SSF90123">
    <property type="entry name" value="ABC transporter transmembrane region"/>
    <property type="match status" value="1"/>
</dbReference>
<keyword evidence="5" id="KW-0547">Nucleotide-binding</keyword>
<feature type="transmembrane region" description="Helical" evidence="10">
    <location>
        <begin position="190"/>
        <end position="209"/>
    </location>
</feature>
<organism evidence="13 14">
    <name type="scientific">Ramlibacter algicola</name>
    <dbReference type="NCBI Taxonomy" id="2795217"/>
    <lineage>
        <taxon>Bacteria</taxon>
        <taxon>Pseudomonadati</taxon>
        <taxon>Pseudomonadota</taxon>
        <taxon>Betaproteobacteria</taxon>
        <taxon>Burkholderiales</taxon>
        <taxon>Comamonadaceae</taxon>
        <taxon>Ramlibacter</taxon>
    </lineage>
</organism>
<dbReference type="InterPro" id="IPR017871">
    <property type="entry name" value="ABC_transporter-like_CS"/>
</dbReference>
<keyword evidence="4 10" id="KW-0812">Transmembrane</keyword>
<dbReference type="PANTHER" id="PTHR24221">
    <property type="entry name" value="ATP-BINDING CASSETTE SUB-FAMILY B"/>
    <property type="match status" value="1"/>
</dbReference>
<dbReference type="AlphaFoldDB" id="A0A934USQ5"/>
<dbReference type="PROSITE" id="PS50893">
    <property type="entry name" value="ABC_TRANSPORTER_2"/>
    <property type="match status" value="1"/>
</dbReference>
<evidence type="ECO:0000313" key="14">
    <source>
        <dbReference type="Proteomes" id="UP000617041"/>
    </source>
</evidence>
<dbReference type="Gene3D" id="1.20.1560.10">
    <property type="entry name" value="ABC transporter type 1, transmembrane domain"/>
    <property type="match status" value="1"/>
</dbReference>
<dbReference type="FunFam" id="3.40.50.300:FF:000186">
    <property type="entry name" value="ATP-binding cassette sub-family B member 7, mitochondrial"/>
    <property type="match status" value="1"/>
</dbReference>
<keyword evidence="2" id="KW-0813">Transport</keyword>
<evidence type="ECO:0000256" key="10">
    <source>
        <dbReference type="SAM" id="Phobius"/>
    </source>
</evidence>
<dbReference type="SUPFAM" id="SSF52540">
    <property type="entry name" value="P-loop containing nucleoside triphosphate hydrolases"/>
    <property type="match status" value="1"/>
</dbReference>
<feature type="transmembrane region" description="Helical" evidence="10">
    <location>
        <begin position="45"/>
        <end position="66"/>
    </location>
</feature>
<dbReference type="InterPro" id="IPR003439">
    <property type="entry name" value="ABC_transporter-like_ATP-bd"/>
</dbReference>
<dbReference type="RefSeq" id="WP_200789597.1">
    <property type="nucleotide sequence ID" value="NZ_JAEDAO010000001.1"/>
</dbReference>
<dbReference type="SMART" id="SM00382">
    <property type="entry name" value="AAA"/>
    <property type="match status" value="1"/>
</dbReference>
<dbReference type="GO" id="GO:0005886">
    <property type="term" value="C:plasma membrane"/>
    <property type="evidence" value="ECO:0007669"/>
    <property type="project" value="UniProtKB-SubCell"/>
</dbReference>
<keyword evidence="8 10" id="KW-0472">Membrane</keyword>
<evidence type="ECO:0000256" key="4">
    <source>
        <dbReference type="ARBA" id="ARBA00022692"/>
    </source>
</evidence>
<dbReference type="EMBL" id="JAEDAO010000001">
    <property type="protein sequence ID" value="MBK0394510.1"/>
    <property type="molecule type" value="Genomic_DNA"/>
</dbReference>
<feature type="region of interest" description="Disordered" evidence="9">
    <location>
        <begin position="1"/>
        <end position="22"/>
    </location>
</feature>
<feature type="domain" description="ABC transmembrane type-1" evidence="12">
    <location>
        <begin position="46"/>
        <end position="334"/>
    </location>
</feature>
<proteinExistence type="predicted"/>
<dbReference type="GO" id="GO:0140359">
    <property type="term" value="F:ABC-type transporter activity"/>
    <property type="evidence" value="ECO:0007669"/>
    <property type="project" value="InterPro"/>
</dbReference>
<feature type="transmembrane region" description="Helical" evidence="10">
    <location>
        <begin position="161"/>
        <end position="184"/>
    </location>
</feature>
<feature type="transmembrane region" description="Helical" evidence="10">
    <location>
        <begin position="308"/>
        <end position="329"/>
    </location>
</feature>
<evidence type="ECO:0000313" key="13">
    <source>
        <dbReference type="EMBL" id="MBK0394510.1"/>
    </source>
</evidence>
<reference evidence="13" key="1">
    <citation type="submission" date="2020-12" db="EMBL/GenBank/DDBJ databases">
        <title>Ramlibacter sp. nov., isolated from a freshwater alga, Cryptomonas.</title>
        <authorList>
            <person name="Kim H.M."/>
            <person name="Jeon C.O."/>
        </authorList>
    </citation>
    <scope>NUCLEOTIDE SEQUENCE</scope>
    <source>
        <strain evidence="13">CrO1</strain>
    </source>
</reference>
<feature type="domain" description="ABC transporter" evidence="11">
    <location>
        <begin position="388"/>
        <end position="622"/>
    </location>
</feature>
<dbReference type="Proteomes" id="UP000617041">
    <property type="component" value="Unassembled WGS sequence"/>
</dbReference>
<protein>
    <submittedName>
        <fullName evidence="13">ABC transporter ATP-binding protein/permease</fullName>
    </submittedName>
</protein>
<dbReference type="CDD" id="cd18582">
    <property type="entry name" value="ABC_6TM_ATM1_ABCB7"/>
    <property type="match status" value="1"/>
</dbReference>
<dbReference type="InterPro" id="IPR039421">
    <property type="entry name" value="Type_1_exporter"/>
</dbReference>
<dbReference type="Pfam" id="PF00005">
    <property type="entry name" value="ABC_tran"/>
    <property type="match status" value="1"/>
</dbReference>
<dbReference type="InterPro" id="IPR027417">
    <property type="entry name" value="P-loop_NTPase"/>
</dbReference>
<keyword evidence="7 10" id="KW-1133">Transmembrane helix</keyword>
<evidence type="ECO:0000256" key="2">
    <source>
        <dbReference type="ARBA" id="ARBA00022448"/>
    </source>
</evidence>
<gene>
    <name evidence="13" type="ORF">I8E28_18040</name>
</gene>
<dbReference type="PANTHER" id="PTHR24221:SF402">
    <property type="entry name" value="IRON-SULFUR CLUSTERS TRANSPORTER ABCB7, MITOCHONDRIAL"/>
    <property type="match status" value="1"/>
</dbReference>
<dbReference type="GO" id="GO:0016887">
    <property type="term" value="F:ATP hydrolysis activity"/>
    <property type="evidence" value="ECO:0007669"/>
    <property type="project" value="InterPro"/>
</dbReference>
<evidence type="ECO:0000256" key="8">
    <source>
        <dbReference type="ARBA" id="ARBA00023136"/>
    </source>
</evidence>
<sequence length="634" mass="69833">MRRSGEAAPASLAPHASTTAAAPSGADWSTLKRLLPYLWQYKGRVVIALGFMIAAKLANVGVPLLLKNLVDAMSLKAGDPAAVLVVPVGLLVAYGLLRLSTTLFTELRELVFAKATQGAARSIARETFEHLHALSLRFHLERQTGGMTRDIERGVRGIESLISYSLYSIVPTLVEVALVLTILAVRFDAWFAWITLIALALYITFTVSITEWRTKFRRQANEFDSAAHTRAIDSLLNYETVKYFNNEGFEARRYDESLEKLRRARLKAQTTLSMLNTGQQLIIAIGLVAMLWRATLGVVDGRMTLGDLVMINAFMIQLYIPLNFLGVLYREIKQSLTDLDRMFALMDREREVADRPNAPALFLPLPPGEGQGEGAPASNVLPVSDWTVRFEHVTFAYDPARVILHDVSFEIPAGKTVAVVGPSGSGKSTLARLLYRFYDVQQGRITIGGHDVRDVQQASVRRAIGIVPQDTVLFNDTVEYNIAYGRPGASRTEVEEAARAARIHDFITSTPGGYQTMVGERGLKLSGGEKQRVAIARTLLKNPPILIFDEATSALDSANERAIQAELRTAARNKTTLLIAHRLSTVVDAHEILVMEAGHVVERGTHEALLARGGRYARMWQLQQRHGGDAVPAA</sequence>
<comment type="caution">
    <text evidence="13">The sequence shown here is derived from an EMBL/GenBank/DDBJ whole genome shotgun (WGS) entry which is preliminary data.</text>
</comment>
<dbReference type="InterPro" id="IPR011527">
    <property type="entry name" value="ABC1_TM_dom"/>
</dbReference>
<evidence type="ECO:0000256" key="6">
    <source>
        <dbReference type="ARBA" id="ARBA00022840"/>
    </source>
</evidence>
<dbReference type="PROSITE" id="PS00211">
    <property type="entry name" value="ABC_TRANSPORTER_1"/>
    <property type="match status" value="1"/>
</dbReference>
<feature type="compositionally biased region" description="Low complexity" evidence="9">
    <location>
        <begin position="7"/>
        <end position="22"/>
    </location>
</feature>
<name>A0A934USQ5_9BURK</name>
<keyword evidence="6 13" id="KW-0067">ATP-binding</keyword>
<dbReference type="PROSITE" id="PS50929">
    <property type="entry name" value="ABC_TM1F"/>
    <property type="match status" value="1"/>
</dbReference>
<evidence type="ECO:0000259" key="11">
    <source>
        <dbReference type="PROSITE" id="PS50893"/>
    </source>
</evidence>
<keyword evidence="3" id="KW-1003">Cell membrane</keyword>
<evidence type="ECO:0000256" key="3">
    <source>
        <dbReference type="ARBA" id="ARBA00022475"/>
    </source>
</evidence>
<keyword evidence="14" id="KW-1185">Reference proteome</keyword>
<accession>A0A934USQ5</accession>
<dbReference type="GO" id="GO:0006879">
    <property type="term" value="P:intracellular iron ion homeostasis"/>
    <property type="evidence" value="ECO:0007669"/>
    <property type="project" value="TreeGrafter"/>
</dbReference>
<evidence type="ECO:0000256" key="7">
    <source>
        <dbReference type="ARBA" id="ARBA00022989"/>
    </source>
</evidence>
<dbReference type="InterPro" id="IPR036640">
    <property type="entry name" value="ABC1_TM_sf"/>
</dbReference>
<evidence type="ECO:0000259" key="12">
    <source>
        <dbReference type="PROSITE" id="PS50929"/>
    </source>
</evidence>
<dbReference type="Pfam" id="PF00664">
    <property type="entry name" value="ABC_membrane"/>
    <property type="match status" value="1"/>
</dbReference>
<feature type="transmembrane region" description="Helical" evidence="10">
    <location>
        <begin position="272"/>
        <end position="296"/>
    </location>
</feature>
<dbReference type="GO" id="GO:0005524">
    <property type="term" value="F:ATP binding"/>
    <property type="evidence" value="ECO:0007669"/>
    <property type="project" value="UniProtKB-KW"/>
</dbReference>
<dbReference type="Gene3D" id="3.40.50.300">
    <property type="entry name" value="P-loop containing nucleotide triphosphate hydrolases"/>
    <property type="match status" value="1"/>
</dbReference>
<dbReference type="CDD" id="cd03253">
    <property type="entry name" value="ABCC_ATM1_transporter"/>
    <property type="match status" value="1"/>
</dbReference>
<comment type="subcellular location">
    <subcellularLocation>
        <location evidence="1">Cell membrane</location>
        <topology evidence="1">Multi-pass membrane protein</topology>
    </subcellularLocation>
</comment>